<dbReference type="AlphaFoldDB" id="A0A6I1MWW6"/>
<dbReference type="PANTHER" id="PTHR42879:SF2">
    <property type="entry name" value="3-OXOACYL-[ACYL-CARRIER-PROTEIN] REDUCTASE FABG"/>
    <property type="match status" value="1"/>
</dbReference>
<dbReference type="GO" id="GO:0008206">
    <property type="term" value="P:bile acid metabolic process"/>
    <property type="evidence" value="ECO:0007669"/>
    <property type="project" value="UniProtKB-ARBA"/>
</dbReference>
<comment type="caution">
    <text evidence="4">The sequence shown here is derived from an EMBL/GenBank/DDBJ whole genome shotgun (WGS) entry which is preliminary data.</text>
</comment>
<sequence>MKLENKVALVTAATKGIGLASAEILALNGALVYIGARSKELSEEVIKSIERKGGKAKFVYFNAKEKETYESMINEIIKNEGKIDILVNNYGGTNVKLDKDLINGDTDEFFKILQTNLESVYLPCKIVIPNMIKNGGGNIINISSIGSIIPDISRLAYCVSKSAINSLTQNIAVQYAKNNIRCNAILPGLIGTKAALENMSDEFRKSFLRHIPLNRMGTPEDIAKAVLFYASDDSSYITGALAEVAGAFGMATPQYAEYMSLFRD</sequence>
<evidence type="ECO:0000313" key="5">
    <source>
        <dbReference type="Proteomes" id="UP000430345"/>
    </source>
</evidence>
<dbReference type="InterPro" id="IPR002347">
    <property type="entry name" value="SDR_fam"/>
</dbReference>
<dbReference type="Gene3D" id="3.40.50.720">
    <property type="entry name" value="NAD(P)-binding Rossmann-like Domain"/>
    <property type="match status" value="1"/>
</dbReference>
<dbReference type="CDD" id="cd05233">
    <property type="entry name" value="SDR_c"/>
    <property type="match status" value="1"/>
</dbReference>
<dbReference type="PRINTS" id="PR00080">
    <property type="entry name" value="SDRFAMILY"/>
</dbReference>
<dbReference type="InterPro" id="IPR036291">
    <property type="entry name" value="NAD(P)-bd_dom_sf"/>
</dbReference>
<dbReference type="GO" id="GO:0016491">
    <property type="term" value="F:oxidoreductase activity"/>
    <property type="evidence" value="ECO:0007669"/>
    <property type="project" value="UniProtKB-KW"/>
</dbReference>
<dbReference type="EMBL" id="WHJC01000268">
    <property type="protein sequence ID" value="MPQ44649.1"/>
    <property type="molecule type" value="Genomic_DNA"/>
</dbReference>
<name>A0A6I1MWW6_9CLOT</name>
<organism evidence="4 5">
    <name type="scientific">Clostridium tarantellae</name>
    <dbReference type="NCBI Taxonomy" id="39493"/>
    <lineage>
        <taxon>Bacteria</taxon>
        <taxon>Bacillati</taxon>
        <taxon>Bacillota</taxon>
        <taxon>Clostridia</taxon>
        <taxon>Eubacteriales</taxon>
        <taxon>Clostridiaceae</taxon>
        <taxon>Clostridium</taxon>
    </lineage>
</organism>
<evidence type="ECO:0000256" key="1">
    <source>
        <dbReference type="ARBA" id="ARBA00006484"/>
    </source>
</evidence>
<dbReference type="PRINTS" id="PR00081">
    <property type="entry name" value="GDHRDH"/>
</dbReference>
<dbReference type="Proteomes" id="UP000430345">
    <property type="component" value="Unassembled WGS sequence"/>
</dbReference>
<dbReference type="PROSITE" id="PS00061">
    <property type="entry name" value="ADH_SHORT"/>
    <property type="match status" value="1"/>
</dbReference>
<keyword evidence="2" id="KW-0560">Oxidoreductase</keyword>
<evidence type="ECO:0000256" key="2">
    <source>
        <dbReference type="ARBA" id="ARBA00023002"/>
    </source>
</evidence>
<keyword evidence="3" id="KW-0443">Lipid metabolism</keyword>
<proteinExistence type="inferred from homology"/>
<gene>
    <name evidence="4" type="ORF">GBZ86_12970</name>
</gene>
<dbReference type="SUPFAM" id="SSF51735">
    <property type="entry name" value="NAD(P)-binding Rossmann-fold domains"/>
    <property type="match status" value="1"/>
</dbReference>
<comment type="similarity">
    <text evidence="1">Belongs to the short-chain dehydrogenases/reductases (SDR) family.</text>
</comment>
<dbReference type="RefSeq" id="WP_327445223.1">
    <property type="nucleotide sequence ID" value="NZ_WHJC01000268.1"/>
</dbReference>
<dbReference type="InterPro" id="IPR050259">
    <property type="entry name" value="SDR"/>
</dbReference>
<evidence type="ECO:0000256" key="3">
    <source>
        <dbReference type="ARBA" id="ARBA00023221"/>
    </source>
</evidence>
<dbReference type="Pfam" id="PF13561">
    <property type="entry name" value="adh_short_C2"/>
    <property type="match status" value="1"/>
</dbReference>
<keyword evidence="3" id="KW-0753">Steroid metabolism</keyword>
<protein>
    <submittedName>
        <fullName evidence="4">SDR family oxidoreductase</fullName>
    </submittedName>
</protein>
<evidence type="ECO:0000313" key="4">
    <source>
        <dbReference type="EMBL" id="MPQ44649.1"/>
    </source>
</evidence>
<dbReference type="FunFam" id="3.40.50.720:FF:000084">
    <property type="entry name" value="Short-chain dehydrogenase reductase"/>
    <property type="match status" value="1"/>
</dbReference>
<reference evidence="4 5" key="1">
    <citation type="submission" date="2019-10" db="EMBL/GenBank/DDBJ databases">
        <title>The Genome Sequence of Clostridium tarantellae Isolated from Fish Brain.</title>
        <authorList>
            <person name="Bano L."/>
            <person name="Kiel M."/>
            <person name="Sales G."/>
            <person name="Doxey A.C."/>
            <person name="Mansfield M.J."/>
            <person name="Schiavone M."/>
            <person name="Rossetto O."/>
            <person name="Pirazzini M."/>
            <person name="Dobrindt U."/>
            <person name="Montecucco C."/>
        </authorList>
    </citation>
    <scope>NUCLEOTIDE SEQUENCE [LARGE SCALE GENOMIC DNA]</scope>
    <source>
        <strain evidence="4 5">DSM 3997</strain>
    </source>
</reference>
<accession>A0A6I1MWW6</accession>
<keyword evidence="5" id="KW-1185">Reference proteome</keyword>
<dbReference type="InterPro" id="IPR020904">
    <property type="entry name" value="Sc_DH/Rdtase_CS"/>
</dbReference>
<dbReference type="PANTHER" id="PTHR42879">
    <property type="entry name" value="3-OXOACYL-(ACYL-CARRIER-PROTEIN) REDUCTASE"/>
    <property type="match status" value="1"/>
</dbReference>